<evidence type="ECO:0000256" key="5">
    <source>
        <dbReference type="ARBA" id="ARBA00023054"/>
    </source>
</evidence>
<proteinExistence type="inferred from homology"/>
<keyword evidence="4" id="KW-0963">Cytoplasm</keyword>
<comment type="caution">
    <text evidence="8">The sequence shown here is derived from an EMBL/GenBank/DDBJ whole genome shotgun (WGS) entry which is preliminary data.</text>
</comment>
<feature type="region of interest" description="Disordered" evidence="7">
    <location>
        <begin position="356"/>
        <end position="417"/>
    </location>
</feature>
<comment type="similarity">
    <text evidence="2">Belongs to the CCDC172 family.</text>
</comment>
<accession>A0AAE1B362</accession>
<feature type="compositionally biased region" description="Polar residues" evidence="7">
    <location>
        <begin position="467"/>
        <end position="480"/>
    </location>
</feature>
<keyword evidence="5 6" id="KW-0175">Coiled coil</keyword>
<comment type="subcellular location">
    <subcellularLocation>
        <location evidence="1">Cytoplasm</location>
    </subcellularLocation>
</comment>
<dbReference type="AlphaFoldDB" id="A0AAE1B362"/>
<feature type="coiled-coil region" evidence="6">
    <location>
        <begin position="12"/>
        <end position="88"/>
    </location>
</feature>
<gene>
    <name evidence="8" type="ORF">RRG08_034611</name>
</gene>
<feature type="coiled-coil region" evidence="6">
    <location>
        <begin position="132"/>
        <end position="166"/>
    </location>
</feature>
<organism evidence="8 9">
    <name type="scientific">Elysia crispata</name>
    <name type="common">lettuce slug</name>
    <dbReference type="NCBI Taxonomy" id="231223"/>
    <lineage>
        <taxon>Eukaryota</taxon>
        <taxon>Metazoa</taxon>
        <taxon>Spiralia</taxon>
        <taxon>Lophotrochozoa</taxon>
        <taxon>Mollusca</taxon>
        <taxon>Gastropoda</taxon>
        <taxon>Heterobranchia</taxon>
        <taxon>Euthyneura</taxon>
        <taxon>Panpulmonata</taxon>
        <taxon>Sacoglossa</taxon>
        <taxon>Placobranchoidea</taxon>
        <taxon>Plakobranchidae</taxon>
        <taxon>Elysia</taxon>
    </lineage>
</organism>
<evidence type="ECO:0000256" key="4">
    <source>
        <dbReference type="ARBA" id="ARBA00022490"/>
    </source>
</evidence>
<reference evidence="8" key="1">
    <citation type="journal article" date="2023" name="G3 (Bethesda)">
        <title>A reference genome for the long-term kleptoplast-retaining sea slug Elysia crispata morphotype clarki.</title>
        <authorList>
            <person name="Eastman K.E."/>
            <person name="Pendleton A.L."/>
            <person name="Shaikh M.A."/>
            <person name="Suttiyut T."/>
            <person name="Ogas R."/>
            <person name="Tomko P."/>
            <person name="Gavelis G."/>
            <person name="Widhalm J.R."/>
            <person name="Wisecaver J.H."/>
        </authorList>
    </citation>
    <scope>NUCLEOTIDE SEQUENCE</scope>
    <source>
        <strain evidence="8">ECLA1</strain>
    </source>
</reference>
<evidence type="ECO:0000313" key="8">
    <source>
        <dbReference type="EMBL" id="KAK3798051.1"/>
    </source>
</evidence>
<dbReference type="Proteomes" id="UP001283361">
    <property type="component" value="Unassembled WGS sequence"/>
</dbReference>
<dbReference type="PANTHER" id="PTHR22419:SF2">
    <property type="entry name" value="COILED-COIL DOMAIN-CONTAINING PROTEIN 172"/>
    <property type="match status" value="1"/>
</dbReference>
<evidence type="ECO:0000256" key="7">
    <source>
        <dbReference type="SAM" id="MobiDB-lite"/>
    </source>
</evidence>
<keyword evidence="9" id="KW-1185">Reference proteome</keyword>
<protein>
    <recommendedName>
        <fullName evidence="3">Coiled-coil domain-containing protein 172</fullName>
    </recommendedName>
</protein>
<feature type="compositionally biased region" description="Polar residues" evidence="7">
    <location>
        <begin position="384"/>
        <end position="393"/>
    </location>
</feature>
<evidence type="ECO:0000256" key="2">
    <source>
        <dbReference type="ARBA" id="ARBA00008975"/>
    </source>
</evidence>
<dbReference type="PANTHER" id="PTHR22419">
    <property type="entry name" value="COILED-COIL DOMAIN-CONTAINING PROTEIN 172"/>
    <property type="match status" value="1"/>
</dbReference>
<dbReference type="GO" id="GO:0005737">
    <property type="term" value="C:cytoplasm"/>
    <property type="evidence" value="ECO:0007669"/>
    <property type="project" value="UniProtKB-SubCell"/>
</dbReference>
<evidence type="ECO:0000256" key="1">
    <source>
        <dbReference type="ARBA" id="ARBA00004496"/>
    </source>
</evidence>
<evidence type="ECO:0000313" key="9">
    <source>
        <dbReference type="Proteomes" id="UP001283361"/>
    </source>
</evidence>
<dbReference type="EMBL" id="JAWDGP010000724">
    <property type="protein sequence ID" value="KAK3798051.1"/>
    <property type="molecule type" value="Genomic_DNA"/>
</dbReference>
<feature type="region of interest" description="Disordered" evidence="7">
    <location>
        <begin position="452"/>
        <end position="480"/>
    </location>
</feature>
<evidence type="ECO:0000256" key="6">
    <source>
        <dbReference type="SAM" id="Coils"/>
    </source>
</evidence>
<feature type="coiled-coil region" evidence="6">
    <location>
        <begin position="230"/>
        <end position="257"/>
    </location>
</feature>
<dbReference type="InterPro" id="IPR029618">
    <property type="entry name" value="CCDC172"/>
</dbReference>
<name>A0AAE1B362_9GAST</name>
<sequence length="480" mass="55005">MSQSLNELFSALVQSEKAAEAEKNKYREAKRNIQLQTEKLEKENTRRAEVTEEIQTLENTLDGIETIREEVKQKEAFLEEKKSKIRSENVAKSNKVANLRDSWKTQSMQLMIQVKEFSERYGLSSNTRTKRLEIARSNLKKVTAEVEALQNEIEEKKTKLTEINELLSKREALVTANEKLTTLETDIQKNIRDEDVLIRQLQRESLTLQVAPDSAEEFLQVNEDLHKYNTNELESRAEDLHAQLSDVTDKLRRQEGQTLRQQYRRWQRQRQLTQDELQQPQQQRSKLITDNDMQTASFPLQKADNEITLLSHSDRPGFGIFVGLQDAISQHYETDFTASSSFLGMKEMSKNANMECQSAVQELSDSPDEGCAPNENQKSKSETVSRPTKNCENSFGPRQPDADNTDPCMEQEDDKVLTVSSQDEKIRFVDKREHEEFSLIFSQDDILCPSASTASETTARGNKESLEGTSQNTIFISSTS</sequence>
<evidence type="ECO:0000256" key="3">
    <source>
        <dbReference type="ARBA" id="ARBA00022327"/>
    </source>
</evidence>